<dbReference type="Pfam" id="PF14223">
    <property type="entry name" value="Retrotran_gag_2"/>
    <property type="match status" value="1"/>
</dbReference>
<dbReference type="Pfam" id="PF25597">
    <property type="entry name" value="SH3_retrovirus"/>
    <property type="match status" value="1"/>
</dbReference>
<proteinExistence type="predicted"/>
<name>A0AAW2S0N9_SESRA</name>
<dbReference type="PANTHER" id="PTHR42648">
    <property type="entry name" value="TRANSPOSASE, PUTATIVE-RELATED"/>
    <property type="match status" value="1"/>
</dbReference>
<dbReference type="InterPro" id="IPR012337">
    <property type="entry name" value="RNaseH-like_sf"/>
</dbReference>
<dbReference type="InterPro" id="IPR057670">
    <property type="entry name" value="SH3_retrovirus"/>
</dbReference>
<protein>
    <submittedName>
        <fullName evidence="3">Copia protein</fullName>
    </submittedName>
</protein>
<dbReference type="InterPro" id="IPR001584">
    <property type="entry name" value="Integrase_cat-core"/>
</dbReference>
<organism evidence="3">
    <name type="scientific">Sesamum radiatum</name>
    <name type="common">Black benniseed</name>
    <dbReference type="NCBI Taxonomy" id="300843"/>
    <lineage>
        <taxon>Eukaryota</taxon>
        <taxon>Viridiplantae</taxon>
        <taxon>Streptophyta</taxon>
        <taxon>Embryophyta</taxon>
        <taxon>Tracheophyta</taxon>
        <taxon>Spermatophyta</taxon>
        <taxon>Magnoliopsida</taxon>
        <taxon>eudicotyledons</taxon>
        <taxon>Gunneridae</taxon>
        <taxon>Pentapetalae</taxon>
        <taxon>asterids</taxon>
        <taxon>lamiids</taxon>
        <taxon>Lamiales</taxon>
        <taxon>Pedaliaceae</taxon>
        <taxon>Sesamum</taxon>
    </lineage>
</organism>
<evidence type="ECO:0000313" key="3">
    <source>
        <dbReference type="EMBL" id="KAL0385997.1"/>
    </source>
</evidence>
<dbReference type="Gene3D" id="3.30.420.10">
    <property type="entry name" value="Ribonuclease H-like superfamily/Ribonuclease H"/>
    <property type="match status" value="1"/>
</dbReference>
<dbReference type="GO" id="GO:0003676">
    <property type="term" value="F:nucleic acid binding"/>
    <property type="evidence" value="ECO:0007669"/>
    <property type="project" value="InterPro"/>
</dbReference>
<comment type="caution">
    <text evidence="3">The sequence shown here is derived from an EMBL/GenBank/DDBJ whole genome shotgun (WGS) entry which is preliminary data.</text>
</comment>
<evidence type="ECO:0000256" key="1">
    <source>
        <dbReference type="SAM" id="MobiDB-lite"/>
    </source>
</evidence>
<dbReference type="GO" id="GO:0015074">
    <property type="term" value="P:DNA integration"/>
    <property type="evidence" value="ECO:0007669"/>
    <property type="project" value="InterPro"/>
</dbReference>
<dbReference type="PANTHER" id="PTHR42648:SF28">
    <property type="entry name" value="TRANSPOSON-ENCODED PROTEIN WITH RIBONUCLEASE H-LIKE AND RETROVIRUS ZINC FINGER-LIKE DOMAINS"/>
    <property type="match status" value="1"/>
</dbReference>
<evidence type="ECO:0000259" key="2">
    <source>
        <dbReference type="PROSITE" id="PS50994"/>
    </source>
</evidence>
<gene>
    <name evidence="3" type="ORF">Sradi_2994000</name>
</gene>
<reference evidence="3" key="1">
    <citation type="submission" date="2020-06" db="EMBL/GenBank/DDBJ databases">
        <authorList>
            <person name="Li T."/>
            <person name="Hu X."/>
            <person name="Zhang T."/>
            <person name="Song X."/>
            <person name="Zhang H."/>
            <person name="Dai N."/>
            <person name="Sheng W."/>
            <person name="Hou X."/>
            <person name="Wei L."/>
        </authorList>
    </citation>
    <scope>NUCLEOTIDE SEQUENCE</scope>
    <source>
        <strain evidence="3">G02</strain>
        <tissue evidence="3">Leaf</tissue>
    </source>
</reference>
<dbReference type="InterPro" id="IPR036397">
    <property type="entry name" value="RNaseH_sf"/>
</dbReference>
<reference evidence="3" key="2">
    <citation type="journal article" date="2024" name="Plant">
        <title>Genomic evolution and insights into agronomic trait innovations of Sesamum species.</title>
        <authorList>
            <person name="Miao H."/>
            <person name="Wang L."/>
            <person name="Qu L."/>
            <person name="Liu H."/>
            <person name="Sun Y."/>
            <person name="Le M."/>
            <person name="Wang Q."/>
            <person name="Wei S."/>
            <person name="Zheng Y."/>
            <person name="Lin W."/>
            <person name="Duan Y."/>
            <person name="Cao H."/>
            <person name="Xiong S."/>
            <person name="Wang X."/>
            <person name="Wei L."/>
            <person name="Li C."/>
            <person name="Ma Q."/>
            <person name="Ju M."/>
            <person name="Zhao R."/>
            <person name="Li G."/>
            <person name="Mu C."/>
            <person name="Tian Q."/>
            <person name="Mei H."/>
            <person name="Zhang T."/>
            <person name="Gao T."/>
            <person name="Zhang H."/>
        </authorList>
    </citation>
    <scope>NUCLEOTIDE SEQUENCE</scope>
    <source>
        <strain evidence="3">G02</strain>
    </source>
</reference>
<accession>A0AAW2S0N9</accession>
<feature type="domain" description="Integrase catalytic" evidence="2">
    <location>
        <begin position="336"/>
        <end position="417"/>
    </location>
</feature>
<feature type="region of interest" description="Disordered" evidence="1">
    <location>
        <begin position="548"/>
        <end position="570"/>
    </location>
</feature>
<dbReference type="PROSITE" id="PS50994">
    <property type="entry name" value="INTEGRASE"/>
    <property type="match status" value="1"/>
</dbReference>
<sequence length="570" mass="65325">MSDKPWPWLIRCAVSVLRISDKPWARLISAGQFHLSGPLSNLCNFRLGHLESCDREETHHQVDCTRFQKVPTSNFLQSFGILHYFESMVGVFQPMNFSDMKCDIPELRGDNYKLWKERILLHLGWMDIDYAIRKTEPAPITETSQLDDVDLYEKWERSNRLSVMFIKTKISASIRGSVDQHNNVRELLKAIDDQFVSSDKALASTLIMRFTSQRLTDLNGVREHIMQMRDIAAQLKSLEVDMSESFLVHYILNTLPPQYAPFKISYNTHKDKWSINELMTMCVQEEGRLSMEAGESVHMATQGKNKDQAKGKGKTKIEVVSTLVDILKVDKHLVLFSKFLAEQGIVAQYTMPDSPDQNGVAERRNRILLDMVRSMMASSKLPKFLWIEALKTAVYILNQVPTKAVSKTPFELFKGWKSSLRHVRIWGCPSEVRVYNPQEKKLDPRTISGYFVGYAERSKGYRFYCPSNSTRIVESRNAKFLEDDLISGSDKGLSIRSNLDHPESQPSTSSNGLIVVVHNTPTVQTRVEQPIQTVPQVDDHEPVDPFVPHIPEDVEQPVDQQAPRRMLMQH</sequence>
<dbReference type="AlphaFoldDB" id="A0AAW2S0N9"/>
<dbReference type="EMBL" id="JACGWJ010000012">
    <property type="protein sequence ID" value="KAL0385997.1"/>
    <property type="molecule type" value="Genomic_DNA"/>
</dbReference>
<dbReference type="SUPFAM" id="SSF53098">
    <property type="entry name" value="Ribonuclease H-like"/>
    <property type="match status" value="1"/>
</dbReference>
<dbReference type="InterPro" id="IPR039537">
    <property type="entry name" value="Retrotran_Ty1/copia-like"/>
</dbReference>